<dbReference type="InterPro" id="IPR036028">
    <property type="entry name" value="SH3-like_dom_sf"/>
</dbReference>
<dbReference type="SMART" id="SM00326">
    <property type="entry name" value="SH3"/>
    <property type="match status" value="1"/>
</dbReference>
<evidence type="ECO:0000256" key="3">
    <source>
        <dbReference type="SAM" id="MobiDB-lite"/>
    </source>
</evidence>
<feature type="region of interest" description="Disordered" evidence="3">
    <location>
        <begin position="49"/>
        <end position="92"/>
    </location>
</feature>
<evidence type="ECO:0000256" key="1">
    <source>
        <dbReference type="ARBA" id="ARBA00022443"/>
    </source>
</evidence>
<dbReference type="GO" id="GO:0007165">
    <property type="term" value="P:signal transduction"/>
    <property type="evidence" value="ECO:0007669"/>
    <property type="project" value="InterPro"/>
</dbReference>
<feature type="compositionally biased region" description="Low complexity" evidence="3">
    <location>
        <begin position="211"/>
        <end position="237"/>
    </location>
</feature>
<feature type="domain" description="SH3" evidence="4">
    <location>
        <begin position="239"/>
        <end position="298"/>
    </location>
</feature>
<reference evidence="6 7" key="1">
    <citation type="journal article" date="2021" name="Elife">
        <title>Chloroplast acquisition without the gene transfer in kleptoplastic sea slugs, Plakobranchus ocellatus.</title>
        <authorList>
            <person name="Maeda T."/>
            <person name="Takahashi S."/>
            <person name="Yoshida T."/>
            <person name="Shimamura S."/>
            <person name="Takaki Y."/>
            <person name="Nagai Y."/>
            <person name="Toyoda A."/>
            <person name="Suzuki Y."/>
            <person name="Arimoto A."/>
            <person name="Ishii H."/>
            <person name="Satoh N."/>
            <person name="Nishiyama T."/>
            <person name="Hasebe M."/>
            <person name="Maruyama T."/>
            <person name="Minagawa J."/>
            <person name="Obokata J."/>
            <person name="Shigenobu S."/>
        </authorList>
    </citation>
    <scope>NUCLEOTIDE SEQUENCE [LARGE SCALE GENOMIC DNA]</scope>
</reference>
<name>A0AAV4H0N8_9GAST</name>
<dbReference type="SUPFAM" id="SSF48350">
    <property type="entry name" value="GTPase activation domain, GAP"/>
    <property type="match status" value="1"/>
</dbReference>
<dbReference type="EMBL" id="BMAT01001722">
    <property type="protein sequence ID" value="GFR91264.1"/>
    <property type="molecule type" value="Genomic_DNA"/>
</dbReference>
<proteinExistence type="predicted"/>
<dbReference type="Proteomes" id="UP000762676">
    <property type="component" value="Unassembled WGS sequence"/>
</dbReference>
<feature type="compositionally biased region" description="Polar residues" evidence="3">
    <location>
        <begin position="61"/>
        <end position="75"/>
    </location>
</feature>
<dbReference type="Pfam" id="PF07653">
    <property type="entry name" value="SH3_2"/>
    <property type="match status" value="1"/>
</dbReference>
<dbReference type="PANTHER" id="PTHR12552:SF1">
    <property type="entry name" value="RHO GTPASE-ACTIVATING PROTEIN GRAF"/>
    <property type="match status" value="1"/>
</dbReference>
<dbReference type="PANTHER" id="PTHR12552">
    <property type="entry name" value="OLIGOPHRENIN 1"/>
    <property type="match status" value="1"/>
</dbReference>
<dbReference type="Gene3D" id="1.10.555.10">
    <property type="entry name" value="Rho GTPase activation protein"/>
    <property type="match status" value="1"/>
</dbReference>
<keyword evidence="7" id="KW-1185">Reference proteome</keyword>
<evidence type="ECO:0000313" key="7">
    <source>
        <dbReference type="Proteomes" id="UP000762676"/>
    </source>
</evidence>
<evidence type="ECO:0000259" key="5">
    <source>
        <dbReference type="PROSITE" id="PS50238"/>
    </source>
</evidence>
<dbReference type="AlphaFoldDB" id="A0AAV4H0N8"/>
<dbReference type="PROSITE" id="PS50238">
    <property type="entry name" value="RHOGAP"/>
    <property type="match status" value="1"/>
</dbReference>
<comment type="caution">
    <text evidence="6">The sequence shown here is derived from an EMBL/GenBank/DDBJ whole genome shotgun (WGS) entry which is preliminary data.</text>
</comment>
<evidence type="ECO:0000256" key="2">
    <source>
        <dbReference type="PROSITE-ProRule" id="PRU00192"/>
    </source>
</evidence>
<feature type="region of interest" description="Disordered" evidence="3">
    <location>
        <begin position="144"/>
        <end position="198"/>
    </location>
</feature>
<keyword evidence="1 2" id="KW-0728">SH3 domain</keyword>
<gene>
    <name evidence="6" type="ORF">ElyMa_000839500</name>
</gene>
<evidence type="ECO:0000259" key="4">
    <source>
        <dbReference type="PROSITE" id="PS50002"/>
    </source>
</evidence>
<dbReference type="InterPro" id="IPR000198">
    <property type="entry name" value="RhoGAP_dom"/>
</dbReference>
<dbReference type="PROSITE" id="PS50002">
    <property type="entry name" value="SH3"/>
    <property type="match status" value="1"/>
</dbReference>
<organism evidence="6 7">
    <name type="scientific">Elysia marginata</name>
    <dbReference type="NCBI Taxonomy" id="1093978"/>
    <lineage>
        <taxon>Eukaryota</taxon>
        <taxon>Metazoa</taxon>
        <taxon>Spiralia</taxon>
        <taxon>Lophotrochozoa</taxon>
        <taxon>Mollusca</taxon>
        <taxon>Gastropoda</taxon>
        <taxon>Heterobranchia</taxon>
        <taxon>Euthyneura</taxon>
        <taxon>Panpulmonata</taxon>
        <taxon>Sacoglossa</taxon>
        <taxon>Placobranchoidea</taxon>
        <taxon>Plakobranchidae</taxon>
        <taxon>Elysia</taxon>
    </lineage>
</organism>
<feature type="domain" description="Rho-GAP" evidence="5">
    <location>
        <begin position="1"/>
        <end position="46"/>
    </location>
</feature>
<evidence type="ECO:0000313" key="6">
    <source>
        <dbReference type="EMBL" id="GFR91264.1"/>
    </source>
</evidence>
<sequence>MTVANLGVCFGPSLMRPEEESMAAIMDIKFCNIVVEILITNYEQIFKTPPDGTDPSESRVLPSSNNPQMSKSHGNSRGLGAKHSDPVPRPVSSIAAIGRNTNHSGNAPSRIYANQAPVHPHAGVRTKQRPVQIFNANTGGFEIHSSTSSSTESLNSAKSALSPRQLGGAPWGGASPLVDKGPPRRGSGASKDSQPTYSNVSALASRFSMNSSASDAPTLSSSMHGSLTGSVSSLSSSKTPGRTVITRYPCVADNYTELSFEANQLITDVRPTPEEGWLQGTLNGKTGIIPMNHVEFID</sequence>
<accession>A0AAV4H0N8</accession>
<dbReference type="InterPro" id="IPR001452">
    <property type="entry name" value="SH3_domain"/>
</dbReference>
<protein>
    <submittedName>
        <fullName evidence="6">Rho GTPase-activating protein 26</fullName>
    </submittedName>
</protein>
<feature type="compositionally biased region" description="Low complexity" evidence="3">
    <location>
        <begin position="145"/>
        <end position="159"/>
    </location>
</feature>
<dbReference type="SUPFAM" id="SSF50044">
    <property type="entry name" value="SH3-domain"/>
    <property type="match status" value="1"/>
</dbReference>
<dbReference type="InterPro" id="IPR008936">
    <property type="entry name" value="Rho_GTPase_activation_prot"/>
</dbReference>
<dbReference type="InterPro" id="IPR047234">
    <property type="entry name" value="GRAF_fam"/>
</dbReference>
<dbReference type="Gene3D" id="2.30.30.40">
    <property type="entry name" value="SH3 Domains"/>
    <property type="match status" value="1"/>
</dbReference>
<dbReference type="GO" id="GO:0005096">
    <property type="term" value="F:GTPase activator activity"/>
    <property type="evidence" value="ECO:0007669"/>
    <property type="project" value="InterPro"/>
</dbReference>
<feature type="region of interest" description="Disordered" evidence="3">
    <location>
        <begin position="211"/>
        <end position="240"/>
    </location>
</feature>